<name>A0A8J4X7J6_CLAMG</name>
<reference evidence="1" key="1">
    <citation type="submission" date="2020-07" db="EMBL/GenBank/DDBJ databases">
        <title>Clarias magur genome sequencing, assembly and annotation.</title>
        <authorList>
            <person name="Kushwaha B."/>
            <person name="Kumar R."/>
            <person name="Das P."/>
            <person name="Joshi C.G."/>
            <person name="Kumar D."/>
            <person name="Nagpure N.S."/>
            <person name="Pandey M."/>
            <person name="Agarwal S."/>
            <person name="Srivastava S."/>
            <person name="Singh M."/>
            <person name="Sahoo L."/>
            <person name="Jayasankar P."/>
            <person name="Meher P.K."/>
            <person name="Koringa P.G."/>
            <person name="Iquebal M.A."/>
            <person name="Das S.P."/>
            <person name="Bit A."/>
            <person name="Patnaik S."/>
            <person name="Patel N."/>
            <person name="Shah T.M."/>
            <person name="Hinsu A."/>
            <person name="Jena J.K."/>
        </authorList>
    </citation>
    <scope>NUCLEOTIDE SEQUENCE</scope>
    <source>
        <strain evidence="1">CIFAMagur01</strain>
        <tissue evidence="1">Testis</tissue>
    </source>
</reference>
<evidence type="ECO:0000313" key="1">
    <source>
        <dbReference type="EMBL" id="KAF5883627.1"/>
    </source>
</evidence>
<dbReference type="AlphaFoldDB" id="A0A8J4X7J6"/>
<dbReference type="Proteomes" id="UP000727407">
    <property type="component" value="Unassembled WGS sequence"/>
</dbReference>
<comment type="caution">
    <text evidence="1">The sequence shown here is derived from an EMBL/GenBank/DDBJ whole genome shotgun (WGS) entry which is preliminary data.</text>
</comment>
<accession>A0A8J4X7J6</accession>
<sequence>MHRGVRGARGVEAGFVDFHFHHNLMLFLVPFLLHILKLEHHFIPVRLKPFLH</sequence>
<protein>
    <submittedName>
        <fullName evidence="1">Portal protein</fullName>
    </submittedName>
</protein>
<evidence type="ECO:0000313" key="2">
    <source>
        <dbReference type="Proteomes" id="UP000727407"/>
    </source>
</evidence>
<gene>
    <name evidence="1" type="ORF">DAT39_022930</name>
</gene>
<organism evidence="1 2">
    <name type="scientific">Clarias magur</name>
    <name type="common">Asian catfish</name>
    <name type="synonym">Macropteronotus magur</name>
    <dbReference type="NCBI Taxonomy" id="1594786"/>
    <lineage>
        <taxon>Eukaryota</taxon>
        <taxon>Metazoa</taxon>
        <taxon>Chordata</taxon>
        <taxon>Craniata</taxon>
        <taxon>Vertebrata</taxon>
        <taxon>Euteleostomi</taxon>
        <taxon>Actinopterygii</taxon>
        <taxon>Neopterygii</taxon>
        <taxon>Teleostei</taxon>
        <taxon>Ostariophysi</taxon>
        <taxon>Siluriformes</taxon>
        <taxon>Clariidae</taxon>
        <taxon>Clarias</taxon>
    </lineage>
</organism>
<proteinExistence type="predicted"/>
<keyword evidence="2" id="KW-1185">Reference proteome</keyword>
<dbReference type="EMBL" id="QNUK01001341">
    <property type="protein sequence ID" value="KAF5883627.1"/>
    <property type="molecule type" value="Genomic_DNA"/>
</dbReference>